<dbReference type="CDD" id="cd23329">
    <property type="entry name" value="beta-trefoil_FGF13"/>
    <property type="match status" value="1"/>
</dbReference>
<dbReference type="SMART" id="SM00442">
    <property type="entry name" value="FGF"/>
    <property type="match status" value="1"/>
</dbReference>
<dbReference type="InterPro" id="IPR008996">
    <property type="entry name" value="IL1/FGF"/>
</dbReference>
<accession>A0A8D0X1W8</accession>
<organism evidence="5 6">
    <name type="scientific">Sus scrofa</name>
    <name type="common">Pig</name>
    <dbReference type="NCBI Taxonomy" id="9823"/>
    <lineage>
        <taxon>Eukaryota</taxon>
        <taxon>Metazoa</taxon>
        <taxon>Chordata</taxon>
        <taxon>Craniata</taxon>
        <taxon>Vertebrata</taxon>
        <taxon>Euteleostomi</taxon>
        <taxon>Mammalia</taxon>
        <taxon>Eutheria</taxon>
        <taxon>Laurasiatheria</taxon>
        <taxon>Artiodactyla</taxon>
        <taxon>Suina</taxon>
        <taxon>Suidae</taxon>
        <taxon>Sus</taxon>
    </lineage>
</organism>
<dbReference type="GO" id="GO:0008083">
    <property type="term" value="F:growth factor activity"/>
    <property type="evidence" value="ECO:0007669"/>
    <property type="project" value="UniProtKB-KW"/>
</dbReference>
<evidence type="ECO:0000313" key="5">
    <source>
        <dbReference type="Ensembl" id="ENSSSCP00030027960.1"/>
    </source>
</evidence>
<dbReference type="Ensembl" id="ENSSSCT00045011345.1">
    <property type="protein sequence ID" value="ENSSSCP00045007726.1"/>
    <property type="gene ID" value="ENSSSCG00045006714.1"/>
</dbReference>
<gene>
    <name evidence="5" type="primary">FGF13</name>
</gene>
<dbReference type="InterPro" id="IPR002209">
    <property type="entry name" value="Fibroblast_GF_fam"/>
</dbReference>
<dbReference type="Ensembl" id="ENSSSCT00030061117.1">
    <property type="protein sequence ID" value="ENSSSCP00030027960.1"/>
    <property type="gene ID" value="ENSSSCG00030043641.1"/>
</dbReference>
<dbReference type="PROSITE" id="PS00247">
    <property type="entry name" value="HBGF_FGF"/>
    <property type="match status" value="1"/>
</dbReference>
<dbReference type="Gene3D" id="2.80.10.50">
    <property type="match status" value="1"/>
</dbReference>
<proteinExistence type="inferred from homology"/>
<evidence type="ECO:0000313" key="6">
    <source>
        <dbReference type="Proteomes" id="UP000694570"/>
    </source>
</evidence>
<reference evidence="5" key="1">
    <citation type="submission" date="2025-05" db="UniProtKB">
        <authorList>
            <consortium name="Ensembl"/>
        </authorList>
    </citation>
    <scope>IDENTIFICATION</scope>
</reference>
<evidence type="ECO:0000256" key="3">
    <source>
        <dbReference type="RuleBase" id="RU049442"/>
    </source>
</evidence>
<sequence>MAAAIASSLIRQKRQAREREKSNACKCVSSPSKGKTSCDKNKLNVFSRVKLFGSKKRRRRRPEPQLKGIVTKLYSRQGFHLQLQADGTIDGTKDEDSTYTLFNLIPVGLRVVAIQGVQSKLYLAMNSEGYLYTSEHFTPECKFKESVFENYYVTYSSMIYRQQQSGRGWYLGLNKEGEIMKGNHVKKNKPAAHFLPKPLKVAMYKEPSLHDLTEFSRSGTVMLSFVLLKYEMSHLYMYELSCHCVWHVNIVYKEMLGLVTPKQHMLIPASGKVFKT</sequence>
<name>A0A8D0X1W8_PIG</name>
<feature type="region of interest" description="Disordered" evidence="4">
    <location>
        <begin position="1"/>
        <end position="36"/>
    </location>
</feature>
<dbReference type="FunFam" id="2.80.10.50:FF:000001">
    <property type="entry name" value="Fibroblast growth factor"/>
    <property type="match status" value="1"/>
</dbReference>
<evidence type="ECO:0000256" key="2">
    <source>
        <dbReference type="ARBA" id="ARBA00023030"/>
    </source>
</evidence>
<dbReference type="Pfam" id="PF00167">
    <property type="entry name" value="FGF"/>
    <property type="match status" value="1"/>
</dbReference>
<dbReference type="PRINTS" id="PR00262">
    <property type="entry name" value="IL1HBGF"/>
</dbReference>
<keyword evidence="2" id="KW-0339">Growth factor</keyword>
<dbReference type="Proteomes" id="UP000694570">
    <property type="component" value="Unplaced"/>
</dbReference>
<dbReference type="AlphaFoldDB" id="A0A8D0X1W8"/>
<evidence type="ECO:0000256" key="4">
    <source>
        <dbReference type="SAM" id="MobiDB-lite"/>
    </source>
</evidence>
<dbReference type="Proteomes" id="UP000694728">
    <property type="component" value="Unplaced"/>
</dbReference>
<comment type="similarity">
    <text evidence="1 3">Belongs to the heparin-binding growth factors family.</text>
</comment>
<dbReference type="SUPFAM" id="SSF50353">
    <property type="entry name" value="Cytokine"/>
    <property type="match status" value="1"/>
</dbReference>
<evidence type="ECO:0000256" key="1">
    <source>
        <dbReference type="ARBA" id="ARBA00007936"/>
    </source>
</evidence>
<dbReference type="PANTHER" id="PTHR11486">
    <property type="entry name" value="FIBROBLAST GROWTH FACTOR"/>
    <property type="match status" value="1"/>
</dbReference>
<protein>
    <recommendedName>
        <fullName evidence="3">Fibroblast growth factor</fullName>
        <shortName evidence="3">FGF</shortName>
    </recommendedName>
</protein>
<dbReference type="PRINTS" id="PR00263">
    <property type="entry name" value="HBGFFGF"/>
</dbReference>